<organism evidence="6 7">
    <name type="scientific">Aspergillus nanangensis</name>
    <dbReference type="NCBI Taxonomy" id="2582783"/>
    <lineage>
        <taxon>Eukaryota</taxon>
        <taxon>Fungi</taxon>
        <taxon>Dikarya</taxon>
        <taxon>Ascomycota</taxon>
        <taxon>Pezizomycotina</taxon>
        <taxon>Eurotiomycetes</taxon>
        <taxon>Eurotiomycetidae</taxon>
        <taxon>Eurotiales</taxon>
        <taxon>Aspergillaceae</taxon>
        <taxon>Aspergillus</taxon>
        <taxon>Aspergillus subgen. Circumdati</taxon>
    </lineage>
</organism>
<keyword evidence="4" id="KW-1133">Transmembrane helix</keyword>
<dbReference type="InterPro" id="IPR011701">
    <property type="entry name" value="MFS"/>
</dbReference>
<dbReference type="Proteomes" id="UP001194746">
    <property type="component" value="Unassembled WGS sequence"/>
</dbReference>
<dbReference type="Pfam" id="PF07690">
    <property type="entry name" value="MFS_1"/>
    <property type="match status" value="1"/>
</dbReference>
<name>A0AAD4CAT9_ASPNN</name>
<feature type="transmembrane region" description="Helical" evidence="4">
    <location>
        <begin position="389"/>
        <end position="409"/>
    </location>
</feature>
<dbReference type="GO" id="GO:0022857">
    <property type="term" value="F:transmembrane transporter activity"/>
    <property type="evidence" value="ECO:0007669"/>
    <property type="project" value="InterPro"/>
</dbReference>
<dbReference type="PROSITE" id="PS50850">
    <property type="entry name" value="MFS"/>
    <property type="match status" value="1"/>
</dbReference>
<reference evidence="6" key="1">
    <citation type="journal article" date="2019" name="Beilstein J. Org. Chem.">
        <title>Nanangenines: drimane sesquiterpenoids as the dominant metabolite cohort of a novel Australian fungus, Aspergillus nanangensis.</title>
        <authorList>
            <person name="Lacey H.J."/>
            <person name="Gilchrist C.L.M."/>
            <person name="Crombie A."/>
            <person name="Kalaitzis J.A."/>
            <person name="Vuong D."/>
            <person name="Rutledge P.J."/>
            <person name="Turner P."/>
            <person name="Pitt J.I."/>
            <person name="Lacey E."/>
            <person name="Chooi Y.H."/>
            <person name="Piggott A.M."/>
        </authorList>
    </citation>
    <scope>NUCLEOTIDE SEQUENCE</scope>
    <source>
        <strain evidence="6">MST-FP2251</strain>
    </source>
</reference>
<accession>A0AAD4CAT9</accession>
<feature type="transmembrane region" description="Helical" evidence="4">
    <location>
        <begin position="101"/>
        <end position="120"/>
    </location>
</feature>
<comment type="caution">
    <text evidence="6">The sequence shown here is derived from an EMBL/GenBank/DDBJ whole genome shotgun (WGS) entry which is preliminary data.</text>
</comment>
<keyword evidence="4" id="KW-0812">Transmembrane</keyword>
<reference evidence="6" key="2">
    <citation type="submission" date="2020-02" db="EMBL/GenBank/DDBJ databases">
        <authorList>
            <person name="Gilchrist C.L.M."/>
            <person name="Chooi Y.-H."/>
        </authorList>
    </citation>
    <scope>NUCLEOTIDE SEQUENCE</scope>
    <source>
        <strain evidence="6">MST-FP2251</strain>
    </source>
</reference>
<feature type="region of interest" description="Disordered" evidence="3">
    <location>
        <begin position="1"/>
        <end position="22"/>
    </location>
</feature>
<feature type="transmembrane region" description="Helical" evidence="4">
    <location>
        <begin position="126"/>
        <end position="146"/>
    </location>
</feature>
<feature type="transmembrane region" description="Helical" evidence="4">
    <location>
        <begin position="295"/>
        <end position="315"/>
    </location>
</feature>
<feature type="transmembrane region" description="Helical" evidence="4">
    <location>
        <begin position="158"/>
        <end position="178"/>
    </location>
</feature>
<feature type="transmembrane region" description="Helical" evidence="4">
    <location>
        <begin position="230"/>
        <end position="252"/>
    </location>
</feature>
<comment type="subcellular location">
    <subcellularLocation>
        <location evidence="1">Membrane</location>
        <topology evidence="1">Multi-pass membrane protein</topology>
    </subcellularLocation>
</comment>
<evidence type="ECO:0000256" key="2">
    <source>
        <dbReference type="ARBA" id="ARBA00006727"/>
    </source>
</evidence>
<dbReference type="InterPro" id="IPR020846">
    <property type="entry name" value="MFS_dom"/>
</dbReference>
<evidence type="ECO:0000259" key="5">
    <source>
        <dbReference type="PROSITE" id="PS50850"/>
    </source>
</evidence>
<dbReference type="AlphaFoldDB" id="A0AAD4CAT9"/>
<sequence length="417" mass="45271">METKQEQDITLDDTSTDTNQAQAAPNGGLRAWLVVTGACAAQLCTFGYTNSYGIYQNYYASHFFPDRTPSDISWIGSLQTFFLFFLGGISGPISDRFGVKFVLIPSSIALVISVMLSSIASQYYQFMLAQGALGGIASGLIFTPAVSCAGQYFTTLRAMAMGVVLSGGALGGIIFPVVLSESFRHIGFGWAVRIVGFLMFFMLAYSCLVTREFAPRRQQSLFLPRAFTHAPYVLANLGFLIGLLGLYMPIFYVSRYSGYRGMENTLAEYQVVIMNSTSVFGRTLPNFLADKYGRFNVWILSYIGAAVLCFCWTEARSTGSIVVWNLFYGFFSGASISLYPPSVSQTCPNPSDIATYIGQGLSLCSIGALAGTPINGALIRTYGYGSASLFSGFAILVGTLCLFGSRFLLNRQVKAVI</sequence>
<dbReference type="PANTHER" id="PTHR11360">
    <property type="entry name" value="MONOCARBOXYLATE TRANSPORTER"/>
    <property type="match status" value="1"/>
</dbReference>
<dbReference type="EMBL" id="VCAU01000207">
    <property type="protein sequence ID" value="KAF9882863.1"/>
    <property type="molecule type" value="Genomic_DNA"/>
</dbReference>
<dbReference type="InterPro" id="IPR036259">
    <property type="entry name" value="MFS_trans_sf"/>
</dbReference>
<evidence type="ECO:0000256" key="3">
    <source>
        <dbReference type="SAM" id="MobiDB-lite"/>
    </source>
</evidence>
<comment type="similarity">
    <text evidence="2">Belongs to the major facilitator superfamily. Monocarboxylate porter (TC 2.A.1.13) family.</text>
</comment>
<evidence type="ECO:0000313" key="6">
    <source>
        <dbReference type="EMBL" id="KAF9882863.1"/>
    </source>
</evidence>
<evidence type="ECO:0000256" key="1">
    <source>
        <dbReference type="ARBA" id="ARBA00004141"/>
    </source>
</evidence>
<dbReference type="InterPro" id="IPR050327">
    <property type="entry name" value="Proton-linked_MCT"/>
</dbReference>
<dbReference type="Gene3D" id="1.20.1250.20">
    <property type="entry name" value="MFS general substrate transporter like domains"/>
    <property type="match status" value="2"/>
</dbReference>
<dbReference type="PANTHER" id="PTHR11360:SF281">
    <property type="entry name" value="ASPYRIDONES EFFLUX PROTEIN APDF-RELATED"/>
    <property type="match status" value="1"/>
</dbReference>
<keyword evidence="4" id="KW-0472">Membrane</keyword>
<feature type="transmembrane region" description="Helical" evidence="4">
    <location>
        <begin position="190"/>
        <end position="209"/>
    </location>
</feature>
<gene>
    <name evidence="6" type="ORF">FE257_004949</name>
</gene>
<protein>
    <recommendedName>
        <fullName evidence="5">Major facilitator superfamily (MFS) profile domain-containing protein</fullName>
    </recommendedName>
</protein>
<keyword evidence="7" id="KW-1185">Reference proteome</keyword>
<feature type="transmembrane region" description="Helical" evidence="4">
    <location>
        <begin position="322"/>
        <end position="340"/>
    </location>
</feature>
<dbReference type="SUPFAM" id="SSF103473">
    <property type="entry name" value="MFS general substrate transporter"/>
    <property type="match status" value="1"/>
</dbReference>
<feature type="transmembrane region" description="Helical" evidence="4">
    <location>
        <begin position="72"/>
        <end position="89"/>
    </location>
</feature>
<proteinExistence type="inferred from homology"/>
<dbReference type="GO" id="GO:0016020">
    <property type="term" value="C:membrane"/>
    <property type="evidence" value="ECO:0007669"/>
    <property type="project" value="UniProtKB-SubCell"/>
</dbReference>
<evidence type="ECO:0000256" key="4">
    <source>
        <dbReference type="SAM" id="Phobius"/>
    </source>
</evidence>
<evidence type="ECO:0000313" key="7">
    <source>
        <dbReference type="Proteomes" id="UP001194746"/>
    </source>
</evidence>
<feature type="domain" description="Major facilitator superfamily (MFS) profile" evidence="5">
    <location>
        <begin position="33"/>
        <end position="412"/>
    </location>
</feature>